<feature type="region of interest" description="Disordered" evidence="1">
    <location>
        <begin position="358"/>
        <end position="452"/>
    </location>
</feature>
<gene>
    <name evidence="2" type="ORF">FA13DRAFT_1805293</name>
</gene>
<accession>A0A4Y7S2N2</accession>
<dbReference type="OrthoDB" id="2942636at2759"/>
<evidence type="ECO:0000256" key="1">
    <source>
        <dbReference type="SAM" id="MobiDB-lite"/>
    </source>
</evidence>
<protein>
    <recommendedName>
        <fullName evidence="4">F-box domain-containing protein</fullName>
    </recommendedName>
</protein>
<dbReference type="AlphaFoldDB" id="A0A4Y7S2N2"/>
<dbReference type="EMBL" id="QPFP01000376">
    <property type="protein sequence ID" value="TEB14819.1"/>
    <property type="molecule type" value="Genomic_DNA"/>
</dbReference>
<sequence length="452" mass="50033">MATTDSTHPIQHVPLEILTACFIRCMPEMTWESPGPAISRNHPAVVLSHVCHDWRQLALQIPQLWSKVRIWISGSEKFDEDIQDRCMHVDNVKEPVEVWQELSVQWPLSLVLEVGCAMFDGAAKSAALLVYLRVLLSIRRSSDRWRSFDMTIAGTTFTTDPFYYIFGRGDSVLPIPESLPLTVDDQSDDRPLSINVFCRAMLESGLFSSPSLRHFGHGVLHEDPSTKTQHDPPITAPHLTTLSLRGAPMGPAFVRSLHLPSLRSLCLVSSYIKFSFNPDGSSLVQDEMVGGAVELIGKVGPQLTQLAISHEILPLPSLLPCLEKVQNLEWLSLIGESLPRPDMYWPNDFDIGEEFISEDGADEQGGNDTLENQAPGEEALEDEAPEDNVSEDEAPEDEDEVPENAAGSKTMGRLDTTVRTATRNPRDPALKGRTNSRKLAIGPAATQRQISN</sequence>
<comment type="caution">
    <text evidence="2">The sequence shown here is derived from an EMBL/GenBank/DDBJ whole genome shotgun (WGS) entry which is preliminary data.</text>
</comment>
<evidence type="ECO:0008006" key="4">
    <source>
        <dbReference type="Google" id="ProtNLM"/>
    </source>
</evidence>
<organism evidence="2 3">
    <name type="scientific">Coprinellus micaceus</name>
    <name type="common">Glistening ink-cap mushroom</name>
    <name type="synonym">Coprinus micaceus</name>
    <dbReference type="NCBI Taxonomy" id="71717"/>
    <lineage>
        <taxon>Eukaryota</taxon>
        <taxon>Fungi</taxon>
        <taxon>Dikarya</taxon>
        <taxon>Basidiomycota</taxon>
        <taxon>Agaricomycotina</taxon>
        <taxon>Agaricomycetes</taxon>
        <taxon>Agaricomycetidae</taxon>
        <taxon>Agaricales</taxon>
        <taxon>Agaricineae</taxon>
        <taxon>Psathyrellaceae</taxon>
        <taxon>Coprinellus</taxon>
    </lineage>
</organism>
<name>A0A4Y7S2N2_COPMI</name>
<reference evidence="2 3" key="1">
    <citation type="journal article" date="2019" name="Nat. Ecol. Evol.">
        <title>Megaphylogeny resolves global patterns of mushroom evolution.</title>
        <authorList>
            <person name="Varga T."/>
            <person name="Krizsan K."/>
            <person name="Foldi C."/>
            <person name="Dima B."/>
            <person name="Sanchez-Garcia M."/>
            <person name="Sanchez-Ramirez S."/>
            <person name="Szollosi G.J."/>
            <person name="Szarkandi J.G."/>
            <person name="Papp V."/>
            <person name="Albert L."/>
            <person name="Andreopoulos W."/>
            <person name="Angelini C."/>
            <person name="Antonin V."/>
            <person name="Barry K.W."/>
            <person name="Bougher N.L."/>
            <person name="Buchanan P."/>
            <person name="Buyck B."/>
            <person name="Bense V."/>
            <person name="Catcheside P."/>
            <person name="Chovatia M."/>
            <person name="Cooper J."/>
            <person name="Damon W."/>
            <person name="Desjardin D."/>
            <person name="Finy P."/>
            <person name="Geml J."/>
            <person name="Haridas S."/>
            <person name="Hughes K."/>
            <person name="Justo A."/>
            <person name="Karasinski D."/>
            <person name="Kautmanova I."/>
            <person name="Kiss B."/>
            <person name="Kocsube S."/>
            <person name="Kotiranta H."/>
            <person name="LaButti K.M."/>
            <person name="Lechner B.E."/>
            <person name="Liimatainen K."/>
            <person name="Lipzen A."/>
            <person name="Lukacs Z."/>
            <person name="Mihaltcheva S."/>
            <person name="Morgado L.N."/>
            <person name="Niskanen T."/>
            <person name="Noordeloos M.E."/>
            <person name="Ohm R.A."/>
            <person name="Ortiz-Santana B."/>
            <person name="Ovrebo C."/>
            <person name="Racz N."/>
            <person name="Riley R."/>
            <person name="Savchenko A."/>
            <person name="Shiryaev A."/>
            <person name="Soop K."/>
            <person name="Spirin V."/>
            <person name="Szebenyi C."/>
            <person name="Tomsovsky M."/>
            <person name="Tulloss R.E."/>
            <person name="Uehling J."/>
            <person name="Grigoriev I.V."/>
            <person name="Vagvolgyi C."/>
            <person name="Papp T."/>
            <person name="Martin F.M."/>
            <person name="Miettinen O."/>
            <person name="Hibbett D.S."/>
            <person name="Nagy L.G."/>
        </authorList>
    </citation>
    <scope>NUCLEOTIDE SEQUENCE [LARGE SCALE GENOMIC DNA]</scope>
    <source>
        <strain evidence="2 3">FP101781</strain>
    </source>
</reference>
<proteinExistence type="predicted"/>
<keyword evidence="3" id="KW-1185">Reference proteome</keyword>
<evidence type="ECO:0000313" key="2">
    <source>
        <dbReference type="EMBL" id="TEB14819.1"/>
    </source>
</evidence>
<dbReference type="Proteomes" id="UP000298030">
    <property type="component" value="Unassembled WGS sequence"/>
</dbReference>
<evidence type="ECO:0000313" key="3">
    <source>
        <dbReference type="Proteomes" id="UP000298030"/>
    </source>
</evidence>
<feature type="compositionally biased region" description="Acidic residues" evidence="1">
    <location>
        <begin position="378"/>
        <end position="402"/>
    </location>
</feature>